<keyword evidence="1" id="KW-0472">Membrane</keyword>
<keyword evidence="3" id="KW-1185">Reference proteome</keyword>
<proteinExistence type="predicted"/>
<evidence type="ECO:0000256" key="1">
    <source>
        <dbReference type="SAM" id="Phobius"/>
    </source>
</evidence>
<evidence type="ECO:0000313" key="3">
    <source>
        <dbReference type="Proteomes" id="UP000006230"/>
    </source>
</evidence>
<accession>Q0FRC1</accession>
<protein>
    <recommendedName>
        <fullName evidence="4">Zinc-finger domain-containing protein</fullName>
    </recommendedName>
</protein>
<dbReference type="RefSeq" id="WP_007796475.1">
    <property type="nucleotide sequence ID" value="NZ_DS022276.1"/>
</dbReference>
<name>Q0FRC1_SALBH</name>
<evidence type="ECO:0000313" key="2">
    <source>
        <dbReference type="EMBL" id="EAU46666.1"/>
    </source>
</evidence>
<evidence type="ECO:0008006" key="4">
    <source>
        <dbReference type="Google" id="ProtNLM"/>
    </source>
</evidence>
<sequence length="207" mass="21927">MHDSNHIPRSDAYETAWELIPWYVNGSLPEDEAELVRHQARVSPQFAAEVARQHDLAQQVATVDPSEAPVDRSWEKLRAQIDAEAAARAPVPQSKGWFAGLRGGYALGGLGVAACVLLAVILFQPVGDDYQTLTSGADADHAVKFQLASDLAEDDLTQLLAAHGLTLLDGPSETGVYTAAAAPEADLATAAQALMATSEVLFAAPNE</sequence>
<organism evidence="2 3">
    <name type="scientific">Salipiger bermudensis (strain DSM 26914 / JCM 13377 / KCTC 12554 / HTCC2601)</name>
    <name type="common">Pelagibaca bermudensis</name>
    <dbReference type="NCBI Taxonomy" id="314265"/>
    <lineage>
        <taxon>Bacteria</taxon>
        <taxon>Pseudomonadati</taxon>
        <taxon>Pseudomonadota</taxon>
        <taxon>Alphaproteobacteria</taxon>
        <taxon>Rhodobacterales</taxon>
        <taxon>Roseobacteraceae</taxon>
        <taxon>Salipiger</taxon>
    </lineage>
</organism>
<gene>
    <name evidence="2" type="ORF">R2601_16135</name>
</gene>
<dbReference type="Proteomes" id="UP000006230">
    <property type="component" value="Unassembled WGS sequence"/>
</dbReference>
<dbReference type="STRING" id="314265.R2601_16135"/>
<keyword evidence="1" id="KW-1133">Transmembrane helix</keyword>
<comment type="caution">
    <text evidence="2">The sequence shown here is derived from an EMBL/GenBank/DDBJ whole genome shotgun (WGS) entry which is preliminary data.</text>
</comment>
<dbReference type="EMBL" id="AATQ01000012">
    <property type="protein sequence ID" value="EAU46666.1"/>
    <property type="molecule type" value="Genomic_DNA"/>
</dbReference>
<keyword evidence="1" id="KW-0812">Transmembrane</keyword>
<dbReference type="AlphaFoldDB" id="Q0FRC1"/>
<reference evidence="2 3" key="1">
    <citation type="journal article" date="2010" name="J. Bacteriol.">
        <title>Genome sequences of Pelagibaca bermudensis HTCC2601T and Maritimibacter alkaliphilus HTCC2654T, the type strains of two marine Roseobacter genera.</title>
        <authorList>
            <person name="Thrash J.C."/>
            <person name="Cho J.C."/>
            <person name="Ferriera S."/>
            <person name="Johnson J."/>
            <person name="Vergin K.L."/>
            <person name="Giovannoni S.J."/>
        </authorList>
    </citation>
    <scope>NUCLEOTIDE SEQUENCE [LARGE SCALE GENOMIC DNA]</scope>
    <source>
        <strain evidence="3">DSM 26914 / JCM 13377 / KCTC 12554 / HTCC2601</strain>
    </source>
</reference>
<feature type="transmembrane region" description="Helical" evidence="1">
    <location>
        <begin position="104"/>
        <end position="123"/>
    </location>
</feature>
<dbReference type="Gene3D" id="1.10.10.1320">
    <property type="entry name" value="Anti-sigma factor, zinc-finger domain"/>
    <property type="match status" value="1"/>
</dbReference>
<dbReference type="OrthoDB" id="7877390at2"/>
<dbReference type="HOGENOM" id="CLU_1293930_0_0_5"/>
<dbReference type="InterPro" id="IPR041916">
    <property type="entry name" value="Anti_sigma_zinc_sf"/>
</dbReference>